<gene>
    <name evidence="1" type="ORF">DTL42_18300</name>
</gene>
<protein>
    <recommendedName>
        <fullName evidence="3">Phage tail protein</fullName>
    </recommendedName>
</protein>
<organism evidence="1 2">
    <name type="scientific">Bremerella cremea</name>
    <dbReference type="NCBI Taxonomy" id="1031537"/>
    <lineage>
        <taxon>Bacteria</taxon>
        <taxon>Pseudomonadati</taxon>
        <taxon>Planctomycetota</taxon>
        <taxon>Planctomycetia</taxon>
        <taxon>Pirellulales</taxon>
        <taxon>Pirellulaceae</taxon>
        <taxon>Bremerella</taxon>
    </lineage>
</organism>
<accession>A0A368KMQ7</accession>
<evidence type="ECO:0000313" key="1">
    <source>
        <dbReference type="EMBL" id="RCS43938.1"/>
    </source>
</evidence>
<evidence type="ECO:0008006" key="3">
    <source>
        <dbReference type="Google" id="ProtNLM"/>
    </source>
</evidence>
<reference evidence="1 2" key="1">
    <citation type="submission" date="2018-07" db="EMBL/GenBank/DDBJ databases">
        <title>Comparative genomes isolates from brazilian mangrove.</title>
        <authorList>
            <person name="De Araujo J.E."/>
            <person name="Taketani R.G."/>
            <person name="Silva M.C.P."/>
            <person name="Lourenco M.V."/>
            <person name="Oliveira V.M."/>
            <person name="Andreote F.D."/>
        </authorList>
    </citation>
    <scope>NUCLEOTIDE SEQUENCE [LARGE SCALE GENOMIC DNA]</scope>
    <source>
        <strain evidence="1 2">HEX PRIS-MGV</strain>
    </source>
</reference>
<dbReference type="RefSeq" id="WP_114370651.1">
    <property type="nucleotide sequence ID" value="NZ_QPEX01000037.1"/>
</dbReference>
<dbReference type="Proteomes" id="UP000253562">
    <property type="component" value="Unassembled WGS sequence"/>
</dbReference>
<comment type="caution">
    <text evidence="1">The sequence shown here is derived from an EMBL/GenBank/DDBJ whole genome shotgun (WGS) entry which is preliminary data.</text>
</comment>
<evidence type="ECO:0000313" key="2">
    <source>
        <dbReference type="Proteomes" id="UP000253562"/>
    </source>
</evidence>
<dbReference type="AlphaFoldDB" id="A0A368KMQ7"/>
<name>A0A368KMQ7_9BACT</name>
<dbReference type="EMBL" id="QPEX01000037">
    <property type="protein sequence ID" value="RCS43938.1"/>
    <property type="molecule type" value="Genomic_DNA"/>
</dbReference>
<dbReference type="OrthoDB" id="280112at2"/>
<sequence>MTAKYETLWQALKQQIVGLDLPGLTDETIRLQSFPANFSDHRLLSGAFLCPADEQEGDAGTNQSSDIGYGFSFTMLQKANSQLGQSQLSSLLAWREAVRRHFHHQSPLASSGCYRCTVESTEAIVPGAWAKQYDASTLIIRCWVLE</sequence>
<proteinExistence type="predicted"/>